<proteinExistence type="predicted"/>
<dbReference type="EMBL" id="ABCC02000009">
    <property type="protein sequence ID" value="EDP19240.1"/>
    <property type="molecule type" value="Genomic_DNA"/>
</dbReference>
<evidence type="ECO:0000313" key="2">
    <source>
        <dbReference type="Proteomes" id="UP000005396"/>
    </source>
</evidence>
<reference evidence="1 2" key="1">
    <citation type="submission" date="2007-08" db="EMBL/GenBank/DDBJ databases">
        <authorList>
            <person name="Fulton L."/>
            <person name="Clifton S."/>
            <person name="Fulton B."/>
            <person name="Xu J."/>
            <person name="Minx P."/>
            <person name="Pepin K.H."/>
            <person name="Johnson M."/>
            <person name="Thiruvilangam P."/>
            <person name="Bhonagiri V."/>
            <person name="Nash W.E."/>
            <person name="Mardis E.R."/>
            <person name="Wilson R.K."/>
        </authorList>
    </citation>
    <scope>NUCLEOTIDE SEQUENCE [LARGE SCALE GENOMIC DNA]</scope>
    <source>
        <strain evidence="2">ATCC BAA-613 / DSM 15670 / CCUG 46953 / JCM 12243 / WAL 16351</strain>
    </source>
</reference>
<dbReference type="PaxDb" id="411902-CLOBOL_00676"/>
<dbReference type="HOGENOM" id="CLU_3097291_0_0_9"/>
<evidence type="ECO:0000313" key="1">
    <source>
        <dbReference type="EMBL" id="EDP19240.1"/>
    </source>
</evidence>
<comment type="caution">
    <text evidence="1">The sequence shown here is derived from an EMBL/GenBank/DDBJ whole genome shotgun (WGS) entry which is preliminary data.</text>
</comment>
<reference evidence="1 2" key="2">
    <citation type="submission" date="2007-09" db="EMBL/GenBank/DDBJ databases">
        <title>Draft genome sequence of Clostridium bolteae (ATCC BAA-613).</title>
        <authorList>
            <person name="Sudarsanam P."/>
            <person name="Ley R."/>
            <person name="Guruge J."/>
            <person name="Turnbaugh P.J."/>
            <person name="Mahowald M."/>
            <person name="Liep D."/>
            <person name="Gordon J."/>
        </authorList>
    </citation>
    <scope>NUCLEOTIDE SEQUENCE [LARGE SCALE GENOMIC DNA]</scope>
    <source>
        <strain evidence="2">ATCC BAA-613 / DSM 15670 / CCUG 46953 / JCM 12243 / WAL 16351</strain>
    </source>
</reference>
<sequence>MFKYLRSILAKSGSNCNLYQKNTADNPTLKQIICGILTRAFCPFLTNTKCV</sequence>
<organism evidence="1 2">
    <name type="scientific">Enterocloster bolteae (strain ATCC BAA-613 / DSM 15670 / CCUG 46953 / JCM 12243 / WAL 16351)</name>
    <name type="common">Clostridium bolteae</name>
    <dbReference type="NCBI Taxonomy" id="411902"/>
    <lineage>
        <taxon>Bacteria</taxon>
        <taxon>Bacillati</taxon>
        <taxon>Bacillota</taxon>
        <taxon>Clostridia</taxon>
        <taxon>Lachnospirales</taxon>
        <taxon>Lachnospiraceae</taxon>
        <taxon>Enterocloster</taxon>
    </lineage>
</organism>
<name>A8RIF2_ENTBW</name>
<gene>
    <name evidence="1" type="ORF">CLOBOL_00676</name>
</gene>
<accession>A8RIF2</accession>
<dbReference type="AlphaFoldDB" id="A8RIF2"/>
<protein>
    <submittedName>
        <fullName evidence="1">Uncharacterized protein</fullName>
    </submittedName>
</protein>
<dbReference type="Proteomes" id="UP000005396">
    <property type="component" value="Unassembled WGS sequence"/>
</dbReference>